<sequence length="198" mass="21914">MAHPFIMYPDTKKSAETAEKLPIAGDNITGGGNGYALPKNPQKKAPERKRKTVCVDDDDDKLRLDPASENTIGGANGYALPKDPQKKAPERKRKTVWVDDGDDDDTLHSDPADEDELAQTVDRPNGVVNKVDWDDIWQHYDFYSAAPAKPRVAKPRAAKPTVAKPKVAKQPQEHDGGNNDHTITKPTNKDTKIKIKKE</sequence>
<feature type="compositionally biased region" description="Low complexity" evidence="1">
    <location>
        <begin position="158"/>
        <end position="169"/>
    </location>
</feature>
<dbReference type="Proteomes" id="UP000326924">
    <property type="component" value="Unassembled WGS sequence"/>
</dbReference>
<gene>
    <name evidence="2" type="ORF">FN846DRAFT_998173</name>
</gene>
<organism evidence="2 3">
    <name type="scientific">Sphaerosporella brunnea</name>
    <dbReference type="NCBI Taxonomy" id="1250544"/>
    <lineage>
        <taxon>Eukaryota</taxon>
        <taxon>Fungi</taxon>
        <taxon>Dikarya</taxon>
        <taxon>Ascomycota</taxon>
        <taxon>Pezizomycotina</taxon>
        <taxon>Pezizomycetes</taxon>
        <taxon>Pezizales</taxon>
        <taxon>Pyronemataceae</taxon>
        <taxon>Sphaerosporella</taxon>
    </lineage>
</organism>
<feature type="compositionally biased region" description="Basic and acidic residues" evidence="1">
    <location>
        <begin position="187"/>
        <end position="198"/>
    </location>
</feature>
<keyword evidence="3" id="KW-1185">Reference proteome</keyword>
<protein>
    <submittedName>
        <fullName evidence="2">Uncharacterized protein</fullName>
    </submittedName>
</protein>
<accession>A0A5J5EH16</accession>
<feature type="region of interest" description="Disordered" evidence="1">
    <location>
        <begin position="1"/>
        <end position="126"/>
    </location>
</feature>
<dbReference type="AlphaFoldDB" id="A0A5J5EH16"/>
<proteinExistence type="predicted"/>
<name>A0A5J5EH16_9PEZI</name>
<evidence type="ECO:0000256" key="1">
    <source>
        <dbReference type="SAM" id="MobiDB-lite"/>
    </source>
</evidence>
<comment type="caution">
    <text evidence="2">The sequence shown here is derived from an EMBL/GenBank/DDBJ whole genome shotgun (WGS) entry which is preliminary data.</text>
</comment>
<feature type="region of interest" description="Disordered" evidence="1">
    <location>
        <begin position="147"/>
        <end position="198"/>
    </location>
</feature>
<evidence type="ECO:0000313" key="2">
    <source>
        <dbReference type="EMBL" id="KAA8894995.1"/>
    </source>
</evidence>
<dbReference type="InParanoid" id="A0A5J5EH16"/>
<reference evidence="2 3" key="1">
    <citation type="submission" date="2019-09" db="EMBL/GenBank/DDBJ databases">
        <title>Draft genome of the ectomycorrhizal ascomycete Sphaerosporella brunnea.</title>
        <authorList>
            <consortium name="DOE Joint Genome Institute"/>
            <person name="Benucci G.M."/>
            <person name="Marozzi G."/>
            <person name="Antonielli L."/>
            <person name="Sanchez S."/>
            <person name="Marco P."/>
            <person name="Wang X."/>
            <person name="Falini L.B."/>
            <person name="Barry K."/>
            <person name="Haridas S."/>
            <person name="Lipzen A."/>
            <person name="Labutti K."/>
            <person name="Grigoriev I.V."/>
            <person name="Murat C."/>
            <person name="Martin F."/>
            <person name="Albertini E."/>
            <person name="Donnini D."/>
            <person name="Bonito G."/>
        </authorList>
    </citation>
    <scope>NUCLEOTIDE SEQUENCE [LARGE SCALE GENOMIC DNA]</scope>
    <source>
        <strain evidence="2 3">Sb_GMNB300</strain>
    </source>
</reference>
<feature type="compositionally biased region" description="Basic and acidic residues" evidence="1">
    <location>
        <begin position="10"/>
        <end position="19"/>
    </location>
</feature>
<evidence type="ECO:0000313" key="3">
    <source>
        <dbReference type="Proteomes" id="UP000326924"/>
    </source>
</evidence>
<dbReference type="EMBL" id="VXIS01000294">
    <property type="protein sequence ID" value="KAA8894995.1"/>
    <property type="molecule type" value="Genomic_DNA"/>
</dbReference>